<protein>
    <submittedName>
        <fullName evidence="2">Uncharacterized protein</fullName>
    </submittedName>
</protein>
<evidence type="ECO:0000256" key="1">
    <source>
        <dbReference type="SAM" id="MobiDB-lite"/>
    </source>
</evidence>
<name>A0AAN6NF36_9PEZI</name>
<dbReference type="EMBL" id="MU853758">
    <property type="protein sequence ID" value="KAK3944604.1"/>
    <property type="molecule type" value="Genomic_DNA"/>
</dbReference>
<proteinExistence type="predicted"/>
<feature type="compositionally biased region" description="Basic and acidic residues" evidence="1">
    <location>
        <begin position="221"/>
        <end position="231"/>
    </location>
</feature>
<keyword evidence="3" id="KW-1185">Reference proteome</keyword>
<dbReference type="Proteomes" id="UP001303473">
    <property type="component" value="Unassembled WGS sequence"/>
</dbReference>
<comment type="caution">
    <text evidence="2">The sequence shown here is derived from an EMBL/GenBank/DDBJ whole genome shotgun (WGS) entry which is preliminary data.</text>
</comment>
<evidence type="ECO:0000313" key="2">
    <source>
        <dbReference type="EMBL" id="KAK3944604.1"/>
    </source>
</evidence>
<feature type="region of interest" description="Disordered" evidence="1">
    <location>
        <begin position="196"/>
        <end position="241"/>
    </location>
</feature>
<sequence length="241" mass="25714">MAAASASIHVQSRIPSSEGEGLGDLQEESRAQSLQGDEASNSSPFLFCQSGPRCRASDILCTRPRSIRQPPLGRHRAPLCKSPREGRASGSQGSMDSPMARPCGQVPTNPTIGPVGGWDALKILVSEVPPTIHQLPLKSTSSHLPCPPTVHLIQQVRALGDDLAVCADDSSLACERITADATTQLKESCVLTRALDRDRQNPKPGQTVKATPLSGPRKRSIRESPFSRESFDSESTADVST</sequence>
<feature type="region of interest" description="Disordered" evidence="1">
    <location>
        <begin position="65"/>
        <end position="100"/>
    </location>
</feature>
<organism evidence="2 3">
    <name type="scientific">Diplogelasinospora grovesii</name>
    <dbReference type="NCBI Taxonomy" id="303347"/>
    <lineage>
        <taxon>Eukaryota</taxon>
        <taxon>Fungi</taxon>
        <taxon>Dikarya</taxon>
        <taxon>Ascomycota</taxon>
        <taxon>Pezizomycotina</taxon>
        <taxon>Sordariomycetes</taxon>
        <taxon>Sordariomycetidae</taxon>
        <taxon>Sordariales</taxon>
        <taxon>Diplogelasinosporaceae</taxon>
        <taxon>Diplogelasinospora</taxon>
    </lineage>
</organism>
<feature type="region of interest" description="Disordered" evidence="1">
    <location>
        <begin position="1"/>
        <end position="49"/>
    </location>
</feature>
<gene>
    <name evidence="2" type="ORF">QBC46DRAFT_445852</name>
</gene>
<dbReference type="AlphaFoldDB" id="A0AAN6NF36"/>
<evidence type="ECO:0000313" key="3">
    <source>
        <dbReference type="Proteomes" id="UP001303473"/>
    </source>
</evidence>
<accession>A0AAN6NF36</accession>
<feature type="compositionally biased region" description="Polar residues" evidence="1">
    <location>
        <begin position="31"/>
        <end position="44"/>
    </location>
</feature>
<reference evidence="3" key="1">
    <citation type="journal article" date="2023" name="Mol. Phylogenet. Evol.">
        <title>Genome-scale phylogeny and comparative genomics of the fungal order Sordariales.</title>
        <authorList>
            <person name="Hensen N."/>
            <person name="Bonometti L."/>
            <person name="Westerberg I."/>
            <person name="Brannstrom I.O."/>
            <person name="Guillou S."/>
            <person name="Cros-Aarteil S."/>
            <person name="Calhoun S."/>
            <person name="Haridas S."/>
            <person name="Kuo A."/>
            <person name="Mondo S."/>
            <person name="Pangilinan J."/>
            <person name="Riley R."/>
            <person name="LaButti K."/>
            <person name="Andreopoulos B."/>
            <person name="Lipzen A."/>
            <person name="Chen C."/>
            <person name="Yan M."/>
            <person name="Daum C."/>
            <person name="Ng V."/>
            <person name="Clum A."/>
            <person name="Steindorff A."/>
            <person name="Ohm R.A."/>
            <person name="Martin F."/>
            <person name="Silar P."/>
            <person name="Natvig D.O."/>
            <person name="Lalanne C."/>
            <person name="Gautier V."/>
            <person name="Ament-Velasquez S.L."/>
            <person name="Kruys A."/>
            <person name="Hutchinson M.I."/>
            <person name="Powell A.J."/>
            <person name="Barry K."/>
            <person name="Miller A.N."/>
            <person name="Grigoriev I.V."/>
            <person name="Debuchy R."/>
            <person name="Gladieux P."/>
            <person name="Hiltunen Thoren M."/>
            <person name="Johannesson H."/>
        </authorList>
    </citation>
    <scope>NUCLEOTIDE SEQUENCE [LARGE SCALE GENOMIC DNA]</scope>
    <source>
        <strain evidence="3">CBS 340.73</strain>
    </source>
</reference>